<evidence type="ECO:0000313" key="9">
    <source>
        <dbReference type="Proteomes" id="UP000749471"/>
    </source>
</evidence>
<dbReference type="Proteomes" id="UP000749471">
    <property type="component" value="Unassembled WGS sequence"/>
</dbReference>
<dbReference type="Pfam" id="PF00156">
    <property type="entry name" value="Pribosyltran"/>
    <property type="match status" value="1"/>
</dbReference>
<name>A0ABS6E8M5_9FIRM</name>
<evidence type="ECO:0000256" key="1">
    <source>
        <dbReference type="ARBA" id="ARBA00011738"/>
    </source>
</evidence>
<evidence type="ECO:0000256" key="4">
    <source>
        <dbReference type="ARBA" id="ARBA00023163"/>
    </source>
</evidence>
<feature type="domain" description="Phosphoribosyltransferase" evidence="6">
    <location>
        <begin position="109"/>
        <end position="254"/>
    </location>
</feature>
<dbReference type="Pfam" id="PF09182">
    <property type="entry name" value="PuR_N"/>
    <property type="match status" value="1"/>
</dbReference>
<dbReference type="PANTHER" id="PTHR43864:SF2">
    <property type="entry name" value="PUR OPERON REPRESSOR"/>
    <property type="match status" value="1"/>
</dbReference>
<reference evidence="8 9" key="1">
    <citation type="submission" date="2021-06" db="EMBL/GenBank/DDBJ databases">
        <authorList>
            <person name="Sun Q."/>
            <person name="Li D."/>
        </authorList>
    </citation>
    <scope>NUCLEOTIDE SEQUENCE [LARGE SCALE GENOMIC DNA]</scope>
    <source>
        <strain evidence="8 9">MSJ-40</strain>
    </source>
</reference>
<keyword evidence="2" id="KW-0805">Transcription regulation</keyword>
<evidence type="ECO:0000256" key="2">
    <source>
        <dbReference type="ARBA" id="ARBA00023015"/>
    </source>
</evidence>
<dbReference type="InterPro" id="IPR000836">
    <property type="entry name" value="PRTase_dom"/>
</dbReference>
<proteinExistence type="inferred from homology"/>
<dbReference type="InterPro" id="IPR015265">
    <property type="entry name" value="PuR_N"/>
</dbReference>
<evidence type="ECO:0000256" key="3">
    <source>
        <dbReference type="ARBA" id="ARBA00023125"/>
    </source>
</evidence>
<dbReference type="EMBL" id="JAHLPM010000013">
    <property type="protein sequence ID" value="MBU5439282.1"/>
    <property type="molecule type" value="Genomic_DNA"/>
</dbReference>
<organism evidence="8 9">
    <name type="scientific">Tissierella simiarum</name>
    <dbReference type="NCBI Taxonomy" id="2841534"/>
    <lineage>
        <taxon>Bacteria</taxon>
        <taxon>Bacillati</taxon>
        <taxon>Bacillota</taxon>
        <taxon>Tissierellia</taxon>
        <taxon>Tissierellales</taxon>
        <taxon>Tissierellaceae</taxon>
        <taxon>Tissierella</taxon>
    </lineage>
</organism>
<dbReference type="PANTHER" id="PTHR43864">
    <property type="entry name" value="HYPOXANTHINE/GUANINE PHOSPHORIBOSYLTRANSFERASE"/>
    <property type="match status" value="1"/>
</dbReference>
<comment type="caution">
    <text evidence="8">The sequence shown here is derived from an EMBL/GenBank/DDBJ whole genome shotgun (WGS) entry which is preliminary data.</text>
</comment>
<sequence>MEKLKRNERVGALMNILTRNPNKIFSYSYFCQLFNVRKSSISGDVAILKELLEKLDLGLVETITGSNGGVKFIPKIKKEELIQTLEDLSIQLSNPERIIPGGFIFMLDILYNPEIIKKLGLIIANKFIDKHIDYIVTIETKGIPLALMTAEVLNVPLVIIRKNIKITEGSTVNINYVSGSTKMVQTMSLSKKSLKENSKVLIVDDFMRGGGTFKGVYEMMSEFKASVVGTCVLIATKFPEKKLVDNYISLLTMEKIDEEEKKVILTPNFCKLNKKLKKFSK</sequence>
<evidence type="ECO:0000313" key="8">
    <source>
        <dbReference type="EMBL" id="MBU5439282.1"/>
    </source>
</evidence>
<keyword evidence="9" id="KW-1185">Reference proteome</keyword>
<dbReference type="CDD" id="cd06223">
    <property type="entry name" value="PRTases_typeI"/>
    <property type="match status" value="1"/>
</dbReference>
<protein>
    <submittedName>
        <fullName evidence="8">Pur operon repressor</fullName>
    </submittedName>
</protein>
<evidence type="ECO:0000256" key="5">
    <source>
        <dbReference type="ARBA" id="ARBA00049656"/>
    </source>
</evidence>
<comment type="subunit">
    <text evidence="1">Homodimer.</text>
</comment>
<gene>
    <name evidence="8" type="primary">purR</name>
    <name evidence="8" type="ORF">KQI42_14760</name>
</gene>
<dbReference type="NCBIfam" id="TIGR01743">
    <property type="entry name" value="purR_Bsub"/>
    <property type="match status" value="1"/>
</dbReference>
<dbReference type="RefSeq" id="WP_216520988.1">
    <property type="nucleotide sequence ID" value="NZ_JAHLPM010000013.1"/>
</dbReference>
<feature type="domain" description="Bacterial purine repressor N-terminal" evidence="7">
    <location>
        <begin position="5"/>
        <end position="74"/>
    </location>
</feature>
<evidence type="ECO:0000259" key="6">
    <source>
        <dbReference type="Pfam" id="PF00156"/>
    </source>
</evidence>
<comment type="similarity">
    <text evidence="5">Belongs to the purine/pyrimidine phosphoribosyltransferase family. PurR subfamily.</text>
</comment>
<evidence type="ECO:0000259" key="7">
    <source>
        <dbReference type="Pfam" id="PF09182"/>
    </source>
</evidence>
<accession>A0ABS6E8M5</accession>
<keyword evidence="4" id="KW-0804">Transcription</keyword>
<dbReference type="InterPro" id="IPR010078">
    <property type="entry name" value="PurR_Bsub"/>
</dbReference>
<dbReference type="InterPro" id="IPR050118">
    <property type="entry name" value="Pur/Pyrimidine_PRTase"/>
</dbReference>
<keyword evidence="3" id="KW-0238">DNA-binding</keyword>